<dbReference type="Pfam" id="PF03328">
    <property type="entry name" value="HpcH_HpaI"/>
    <property type="match status" value="1"/>
</dbReference>
<keyword evidence="4" id="KW-1185">Reference proteome</keyword>
<name>A0ABW0R331_9BACL</name>
<dbReference type="EMBL" id="JBHSNC010000055">
    <property type="protein sequence ID" value="MFC5531545.1"/>
    <property type="molecule type" value="Genomic_DNA"/>
</dbReference>
<dbReference type="SUPFAM" id="SSF51621">
    <property type="entry name" value="Phosphoenolpyruvate/pyruvate domain"/>
    <property type="match status" value="1"/>
</dbReference>
<dbReference type="InterPro" id="IPR040442">
    <property type="entry name" value="Pyrv_kinase-like_dom_sf"/>
</dbReference>
<comment type="caution">
    <text evidence="3">The sequence shown here is derived from an EMBL/GenBank/DDBJ whole genome shotgun (WGS) entry which is preliminary data.</text>
</comment>
<keyword evidence="1" id="KW-0479">Metal-binding</keyword>
<reference evidence="4" key="1">
    <citation type="journal article" date="2019" name="Int. J. Syst. Evol. Microbiol.">
        <title>The Global Catalogue of Microorganisms (GCM) 10K type strain sequencing project: providing services to taxonomists for standard genome sequencing and annotation.</title>
        <authorList>
            <consortium name="The Broad Institute Genomics Platform"/>
            <consortium name="The Broad Institute Genome Sequencing Center for Infectious Disease"/>
            <person name="Wu L."/>
            <person name="Ma J."/>
        </authorList>
    </citation>
    <scope>NUCLEOTIDE SEQUENCE [LARGE SCALE GENOMIC DNA]</scope>
    <source>
        <strain evidence="4">CGMCC 1.18578</strain>
    </source>
</reference>
<evidence type="ECO:0000259" key="2">
    <source>
        <dbReference type="Pfam" id="PF03328"/>
    </source>
</evidence>
<evidence type="ECO:0000313" key="3">
    <source>
        <dbReference type="EMBL" id="MFC5531545.1"/>
    </source>
</evidence>
<protein>
    <submittedName>
        <fullName evidence="3">Aldolase/citrate lyase family protein</fullName>
    </submittedName>
</protein>
<organism evidence="3 4">
    <name type="scientific">Cohnella yongneupensis</name>
    <dbReference type="NCBI Taxonomy" id="425006"/>
    <lineage>
        <taxon>Bacteria</taxon>
        <taxon>Bacillati</taxon>
        <taxon>Bacillota</taxon>
        <taxon>Bacilli</taxon>
        <taxon>Bacillales</taxon>
        <taxon>Paenibacillaceae</taxon>
        <taxon>Cohnella</taxon>
    </lineage>
</organism>
<dbReference type="InterPro" id="IPR015813">
    <property type="entry name" value="Pyrv/PenolPyrv_kinase-like_dom"/>
</dbReference>
<dbReference type="InterPro" id="IPR005000">
    <property type="entry name" value="Aldolase/citrate-lyase_domain"/>
</dbReference>
<dbReference type="RefSeq" id="WP_378113508.1">
    <property type="nucleotide sequence ID" value="NZ_JBHSNC010000055.1"/>
</dbReference>
<sequence>MTIQLMFITNDADIAKEAEASGVDRIFIDLEKIGKWERQGHLDTVLSSHSMSDISTVRAKIEKCELLVRINPVHEHTASEIDEAIDRGADVLMLPMFTTAEEVAYFVARVGGRAKTCLLLETPQALVRINEILDIKGIDEVHLGLNDLYLGMKLDFMFELISCGVVDFACRMLKARGIKYGFGGIAKIGKGVVPAEMILAEHYRLGSEMVILSRSFHNRAVNLEELRQRVDFGQEVRKIRERENAIRQWSSSEMNSNFNKIKSLVQEHCRCLRREKWELNEYINL</sequence>
<proteinExistence type="predicted"/>
<evidence type="ECO:0000256" key="1">
    <source>
        <dbReference type="ARBA" id="ARBA00022723"/>
    </source>
</evidence>
<accession>A0ABW0R331</accession>
<evidence type="ECO:0000313" key="4">
    <source>
        <dbReference type="Proteomes" id="UP001596108"/>
    </source>
</evidence>
<feature type="domain" description="HpcH/HpaI aldolase/citrate lyase" evidence="2">
    <location>
        <begin position="9"/>
        <end position="154"/>
    </location>
</feature>
<dbReference type="GO" id="GO:0016829">
    <property type="term" value="F:lyase activity"/>
    <property type="evidence" value="ECO:0007669"/>
    <property type="project" value="UniProtKB-KW"/>
</dbReference>
<gene>
    <name evidence="3" type="ORF">ACFPQ4_19165</name>
</gene>
<dbReference type="Proteomes" id="UP001596108">
    <property type="component" value="Unassembled WGS sequence"/>
</dbReference>
<dbReference type="Gene3D" id="3.20.20.60">
    <property type="entry name" value="Phosphoenolpyruvate-binding domains"/>
    <property type="match status" value="1"/>
</dbReference>
<keyword evidence="3" id="KW-0456">Lyase</keyword>